<gene>
    <name evidence="2" type="ORF">QF206_04485</name>
</gene>
<name>A0AAW6T555_9MICO</name>
<comment type="caution">
    <text evidence="2">The sequence shown here is derived from an EMBL/GenBank/DDBJ whole genome shotgun (WGS) entry which is preliminary data.</text>
</comment>
<organism evidence="2 3">
    <name type="scientific">Ruicaihuangia caeni</name>
    <dbReference type="NCBI Taxonomy" id="3042517"/>
    <lineage>
        <taxon>Bacteria</taxon>
        <taxon>Bacillati</taxon>
        <taxon>Actinomycetota</taxon>
        <taxon>Actinomycetes</taxon>
        <taxon>Micrococcales</taxon>
        <taxon>Microbacteriaceae</taxon>
        <taxon>Ruicaihuangia</taxon>
    </lineage>
</organism>
<protein>
    <submittedName>
        <fullName evidence="2">Uncharacterized protein</fullName>
    </submittedName>
</protein>
<accession>A0AAW6T555</accession>
<dbReference type="RefSeq" id="WP_281487970.1">
    <property type="nucleotide sequence ID" value="NZ_CP159582.1"/>
</dbReference>
<dbReference type="Proteomes" id="UP001321506">
    <property type="component" value="Unassembled WGS sequence"/>
</dbReference>
<evidence type="ECO:0000313" key="3">
    <source>
        <dbReference type="Proteomes" id="UP001321506"/>
    </source>
</evidence>
<keyword evidence="3" id="KW-1185">Reference proteome</keyword>
<dbReference type="AlphaFoldDB" id="A0AAW6T555"/>
<proteinExistence type="predicted"/>
<evidence type="ECO:0000256" key="1">
    <source>
        <dbReference type="SAM" id="MobiDB-lite"/>
    </source>
</evidence>
<sequence>MPFGSPRFKPPRSQRVDSTARQNARVSALLGILAVLLSACSPAPAQIRESSEVAESVFVSEAEAFAAAERAAERYLQVTTEIASEGGQDAMRMREVATAEHSDLLLGTYADFASNGVAMQGAPIWASMALQSYFESDGLAHVSIYACLDISETTLTNDAGEDVTPLDRSAKTPYSLQMVSTGTPPRLLVDEADRWPGTDFC</sequence>
<evidence type="ECO:0000313" key="2">
    <source>
        <dbReference type="EMBL" id="MDI2098221.1"/>
    </source>
</evidence>
<feature type="region of interest" description="Disordered" evidence="1">
    <location>
        <begin position="1"/>
        <end position="20"/>
    </location>
</feature>
<reference evidence="2 3" key="1">
    <citation type="submission" date="2023-04" db="EMBL/GenBank/DDBJ databases">
        <title>Klugiella caeni sp. nov. isolated from the sludge of biochemical tank.</title>
        <authorList>
            <person name="Geng K."/>
        </authorList>
    </citation>
    <scope>NUCLEOTIDE SEQUENCE [LARGE SCALE GENOMIC DNA]</scope>
    <source>
        <strain evidence="2 3">YN-L-19</strain>
    </source>
</reference>
<dbReference type="EMBL" id="JASATX010000001">
    <property type="protein sequence ID" value="MDI2098221.1"/>
    <property type="molecule type" value="Genomic_DNA"/>
</dbReference>